<dbReference type="PANTHER" id="PTHR42923:SF3">
    <property type="entry name" value="PROTOPORPHYRINOGEN OXIDASE"/>
    <property type="match status" value="1"/>
</dbReference>
<comment type="caution">
    <text evidence="13">The sequence shown here is derived from an EMBL/GenBank/DDBJ whole genome shotgun (WGS) entry which is preliminary data.</text>
</comment>
<dbReference type="GO" id="GO:0004729">
    <property type="term" value="F:oxygen-dependent protoporphyrinogen oxidase activity"/>
    <property type="evidence" value="ECO:0007669"/>
    <property type="project" value="UniProtKB-EC"/>
</dbReference>
<keyword evidence="6" id="KW-0285">Flavoprotein</keyword>
<dbReference type="SUPFAM" id="SSF54373">
    <property type="entry name" value="FAD-linked reductases, C-terminal domain"/>
    <property type="match status" value="1"/>
</dbReference>
<protein>
    <recommendedName>
        <fullName evidence="5">protoporphyrinogen oxidase</fullName>
        <ecNumber evidence="5">1.3.3.4</ecNumber>
    </recommendedName>
</protein>
<dbReference type="STRING" id="37992.A0A4Z0Z1V4"/>
<evidence type="ECO:0000256" key="4">
    <source>
        <dbReference type="ARBA" id="ARBA00010551"/>
    </source>
</evidence>
<dbReference type="GO" id="GO:0006782">
    <property type="term" value="P:protoporphyrinogen IX biosynthetic process"/>
    <property type="evidence" value="ECO:0007669"/>
    <property type="project" value="UniProtKB-UniPathway"/>
</dbReference>
<keyword evidence="14" id="KW-1185">Reference proteome</keyword>
<dbReference type="EMBL" id="SKBN01000031">
    <property type="protein sequence ID" value="TGJ86208.1"/>
    <property type="molecule type" value="Genomic_DNA"/>
</dbReference>
<evidence type="ECO:0000313" key="13">
    <source>
        <dbReference type="EMBL" id="TGJ86208.1"/>
    </source>
</evidence>
<comment type="catalytic activity">
    <reaction evidence="11">
        <text>protoporphyrinogen IX + 3 O2 = protoporphyrin IX + 3 H2O2</text>
        <dbReference type="Rhea" id="RHEA:25576"/>
        <dbReference type="ChEBI" id="CHEBI:15379"/>
        <dbReference type="ChEBI" id="CHEBI:16240"/>
        <dbReference type="ChEBI" id="CHEBI:57306"/>
        <dbReference type="ChEBI" id="CHEBI:57307"/>
        <dbReference type="EC" id="1.3.3.4"/>
    </reaction>
</comment>
<dbReference type="Proteomes" id="UP000297716">
    <property type="component" value="Unassembled WGS sequence"/>
</dbReference>
<evidence type="ECO:0000256" key="9">
    <source>
        <dbReference type="ARBA" id="ARBA00023133"/>
    </source>
</evidence>
<evidence type="ECO:0000313" key="14">
    <source>
        <dbReference type="Proteomes" id="UP000297716"/>
    </source>
</evidence>
<evidence type="ECO:0000256" key="1">
    <source>
        <dbReference type="ARBA" id="ARBA00001974"/>
    </source>
</evidence>
<dbReference type="PANTHER" id="PTHR42923">
    <property type="entry name" value="PROTOPORPHYRINOGEN OXIDASE"/>
    <property type="match status" value="1"/>
</dbReference>
<organism evidence="13 14">
    <name type="scientific">Xylaria hypoxylon</name>
    <dbReference type="NCBI Taxonomy" id="37992"/>
    <lineage>
        <taxon>Eukaryota</taxon>
        <taxon>Fungi</taxon>
        <taxon>Dikarya</taxon>
        <taxon>Ascomycota</taxon>
        <taxon>Pezizomycotina</taxon>
        <taxon>Sordariomycetes</taxon>
        <taxon>Xylariomycetidae</taxon>
        <taxon>Xylariales</taxon>
        <taxon>Xylariaceae</taxon>
        <taxon>Xylaria</taxon>
    </lineage>
</organism>
<dbReference type="Gene3D" id="3.50.50.60">
    <property type="entry name" value="FAD/NAD(P)-binding domain"/>
    <property type="match status" value="1"/>
</dbReference>
<comment type="function">
    <text evidence="2">Catalyzes the 6-electron oxidation of protoporphyrinogen-IX to form protoporphyrin-IX.</text>
</comment>
<keyword evidence="8" id="KW-0560">Oxidoreductase</keyword>
<name>A0A4Z0Z1V4_9PEZI</name>
<evidence type="ECO:0000256" key="3">
    <source>
        <dbReference type="ARBA" id="ARBA00005073"/>
    </source>
</evidence>
<comment type="pathway">
    <text evidence="3">Porphyrin-containing compound metabolism; protoporphyrin-IX biosynthesis; protoporphyrin-IX from protoporphyrinogen-IX: step 1/1.</text>
</comment>
<feature type="domain" description="Amine oxidase" evidence="12">
    <location>
        <begin position="100"/>
        <end position="551"/>
    </location>
</feature>
<dbReference type="Pfam" id="PF01593">
    <property type="entry name" value="Amino_oxidase"/>
    <property type="match status" value="1"/>
</dbReference>
<dbReference type="GO" id="GO:0005743">
    <property type="term" value="C:mitochondrial inner membrane"/>
    <property type="evidence" value="ECO:0007669"/>
    <property type="project" value="TreeGrafter"/>
</dbReference>
<dbReference type="PRINTS" id="PR00419">
    <property type="entry name" value="ADXRDTASE"/>
</dbReference>
<evidence type="ECO:0000259" key="12">
    <source>
        <dbReference type="Pfam" id="PF01593"/>
    </source>
</evidence>
<evidence type="ECO:0000256" key="11">
    <source>
        <dbReference type="ARBA" id="ARBA00047554"/>
    </source>
</evidence>
<dbReference type="OrthoDB" id="438553at2759"/>
<dbReference type="AlphaFoldDB" id="A0A4Z0Z1V4"/>
<gene>
    <name evidence="13" type="ORF">E0Z10_g2537</name>
</gene>
<keyword evidence="7" id="KW-0274">FAD</keyword>
<accession>A0A4Z0Z1V4</accession>
<dbReference type="InterPro" id="IPR050464">
    <property type="entry name" value="Zeta_carotene_desat/Oxidored"/>
</dbReference>
<comment type="cofactor">
    <cofactor evidence="1">
        <name>FAD</name>
        <dbReference type="ChEBI" id="CHEBI:57692"/>
    </cofactor>
</comment>
<evidence type="ECO:0000256" key="8">
    <source>
        <dbReference type="ARBA" id="ARBA00023002"/>
    </source>
</evidence>
<evidence type="ECO:0000256" key="6">
    <source>
        <dbReference type="ARBA" id="ARBA00022630"/>
    </source>
</evidence>
<evidence type="ECO:0000256" key="7">
    <source>
        <dbReference type="ARBA" id="ARBA00022827"/>
    </source>
</evidence>
<dbReference type="EC" id="1.3.3.4" evidence="5"/>
<keyword evidence="10" id="KW-0627">Porphyrin biosynthesis</keyword>
<dbReference type="NCBIfam" id="TIGR00562">
    <property type="entry name" value="proto_IX_ox"/>
    <property type="match status" value="1"/>
</dbReference>
<proteinExistence type="inferred from homology"/>
<dbReference type="InterPro" id="IPR002937">
    <property type="entry name" value="Amino_oxidase"/>
</dbReference>
<comment type="similarity">
    <text evidence="4">Belongs to the protoporphyrinogen/coproporphyrinogen oxidase family. Protoporphyrinogen oxidase subfamily.</text>
</comment>
<dbReference type="InterPro" id="IPR004572">
    <property type="entry name" value="Protoporphyrinogen_oxidase"/>
</dbReference>
<reference evidence="13 14" key="1">
    <citation type="submission" date="2019-03" db="EMBL/GenBank/DDBJ databases">
        <title>Draft genome sequence of Xylaria hypoxylon DSM 108379, a ubiquitous saprotrophic-parasitic fungi on hardwood.</title>
        <authorList>
            <person name="Buettner E."/>
            <person name="Leonhardt S."/>
            <person name="Gebauer A.M."/>
            <person name="Liers C."/>
            <person name="Hofrichter M."/>
            <person name="Kellner H."/>
        </authorList>
    </citation>
    <scope>NUCLEOTIDE SEQUENCE [LARGE SCALE GENOMIC DNA]</scope>
    <source>
        <strain evidence="13 14">DSM 108379</strain>
    </source>
</reference>
<evidence type="ECO:0000256" key="5">
    <source>
        <dbReference type="ARBA" id="ARBA00012867"/>
    </source>
</evidence>
<dbReference type="UniPathway" id="UPA00251">
    <property type="reaction ID" value="UER00324"/>
</dbReference>
<dbReference type="SUPFAM" id="SSF51905">
    <property type="entry name" value="FAD/NAD(P)-binding domain"/>
    <property type="match status" value="1"/>
</dbReference>
<sequence>MIPQRPEDVFINLLRSAYNNAQHSGLRLTARRPTLFSEPCSSTRHLSTLSCSKSCLRPSIRYRTLSGISDVACKGQKQPYATTHTDKTKPREIAVIGAGITGLTTAHYLARHAKNAHITIYEASGRPGGWIRSNRVEIEDGKGQQGHVLLQNGPRMLRSGHMSTKYDDLVLYDVLASLNMGDKIRHPQAVSDNRYIYYPDHLVKIPTPEASMKNLVELVQSILTEPLWSGALWSSLNFALSHNKTLDPSPESRDKLFNEVPEDETVMQFLTRILDDDRIAKNVVSGMMHGIYGGDINKLSVKHTILYRLWYSFKKPLDADSRFSWVDIKEWYLLYDMLSGPNRLKIIELAENAVDWKLLAFEDGLISLVRGLANDLKTRSNVTFEYNTPVKSLKYEKGKILVTTPKAKQPAQYDHVISTLFSKHLAQITEPQNSLPSLAETHAVTIMVVNLWYPNPNLLAEGGFGYLIPSSTPDNDEGALGVLFDSDLRTSDSEMPGTKLTVMLGGHHWDSWEHYPSEEMGIAMAKEVVRRQLGISENEKVVAGARLCRECLPQHFVGHRDRMRGAHYELMSTFQGHLTVAGPSYTAIGVIPAMRAGFDAGMRVARGRAQPWFRIPPDSQDLDYWKEYTAIAAGAEITDIIGASGLEQFTESEWVNLRPSSRIHMPFRNFTLKQISFRDTDGKFIPVNRRVLRNAPFTTVYREVKDKEKE</sequence>
<dbReference type="InterPro" id="IPR036188">
    <property type="entry name" value="FAD/NAD-bd_sf"/>
</dbReference>
<evidence type="ECO:0000256" key="2">
    <source>
        <dbReference type="ARBA" id="ARBA00002600"/>
    </source>
</evidence>
<evidence type="ECO:0000256" key="10">
    <source>
        <dbReference type="ARBA" id="ARBA00023244"/>
    </source>
</evidence>
<keyword evidence="9" id="KW-0350">Heme biosynthesis</keyword>